<feature type="non-terminal residue" evidence="2">
    <location>
        <position position="1"/>
    </location>
</feature>
<dbReference type="AlphaFoldDB" id="A0A699XWT3"/>
<feature type="region of interest" description="Disordered" evidence="1">
    <location>
        <begin position="47"/>
        <end position="80"/>
    </location>
</feature>
<proteinExistence type="predicted"/>
<evidence type="ECO:0000313" key="2">
    <source>
        <dbReference type="EMBL" id="GFD60364.1"/>
    </source>
</evidence>
<comment type="caution">
    <text evidence="2">The sequence shown here is derived from an EMBL/GenBank/DDBJ whole genome shotgun (WGS) entry which is preliminary data.</text>
</comment>
<feature type="compositionally biased region" description="Polar residues" evidence="1">
    <location>
        <begin position="49"/>
        <end position="58"/>
    </location>
</feature>
<evidence type="ECO:0000256" key="1">
    <source>
        <dbReference type="SAM" id="MobiDB-lite"/>
    </source>
</evidence>
<organism evidence="2">
    <name type="scientific">Tanacetum cinerariifolium</name>
    <name type="common">Dalmatian daisy</name>
    <name type="synonym">Chrysanthemum cinerariifolium</name>
    <dbReference type="NCBI Taxonomy" id="118510"/>
    <lineage>
        <taxon>Eukaryota</taxon>
        <taxon>Viridiplantae</taxon>
        <taxon>Streptophyta</taxon>
        <taxon>Embryophyta</taxon>
        <taxon>Tracheophyta</taxon>
        <taxon>Spermatophyta</taxon>
        <taxon>Magnoliopsida</taxon>
        <taxon>eudicotyledons</taxon>
        <taxon>Gunneridae</taxon>
        <taxon>Pentapetalae</taxon>
        <taxon>asterids</taxon>
        <taxon>campanulids</taxon>
        <taxon>Asterales</taxon>
        <taxon>Asteraceae</taxon>
        <taxon>Asteroideae</taxon>
        <taxon>Anthemideae</taxon>
        <taxon>Anthemidinae</taxon>
        <taxon>Tanacetum</taxon>
    </lineage>
</organism>
<feature type="non-terminal residue" evidence="2">
    <location>
        <position position="80"/>
    </location>
</feature>
<name>A0A699XWT3_TANCI</name>
<dbReference type="EMBL" id="BKCJ011876755">
    <property type="protein sequence ID" value="GFD60364.1"/>
    <property type="molecule type" value="Genomic_DNA"/>
</dbReference>
<sequence>VRSKCRTGVETKPSNPQEDGANNDVGDIVRTVVQLLRPVATTLAEHVRVSQSGSSRSNMHGCATSEVEATKLKDPSRRVP</sequence>
<gene>
    <name evidence="2" type="ORF">Tci_932333</name>
</gene>
<protein>
    <submittedName>
        <fullName evidence="2">Uncharacterized protein</fullName>
    </submittedName>
</protein>
<feature type="compositionally biased region" description="Basic and acidic residues" evidence="1">
    <location>
        <begin position="68"/>
        <end position="80"/>
    </location>
</feature>
<reference evidence="2" key="1">
    <citation type="journal article" date="2019" name="Sci. Rep.">
        <title>Draft genome of Tanacetum cinerariifolium, the natural source of mosquito coil.</title>
        <authorList>
            <person name="Yamashiro T."/>
            <person name="Shiraishi A."/>
            <person name="Satake H."/>
            <person name="Nakayama K."/>
        </authorList>
    </citation>
    <scope>NUCLEOTIDE SEQUENCE</scope>
</reference>
<accession>A0A699XWT3</accession>
<feature type="region of interest" description="Disordered" evidence="1">
    <location>
        <begin position="1"/>
        <end position="25"/>
    </location>
</feature>